<dbReference type="Pfam" id="PF07654">
    <property type="entry name" value="C1-set"/>
    <property type="match status" value="2"/>
</dbReference>
<dbReference type="Proteomes" id="UP001176940">
    <property type="component" value="Unassembled WGS sequence"/>
</dbReference>
<reference evidence="4" key="1">
    <citation type="submission" date="2023-07" db="EMBL/GenBank/DDBJ databases">
        <authorList>
            <person name="Stuckert A."/>
        </authorList>
    </citation>
    <scope>NUCLEOTIDE SEQUENCE</scope>
</reference>
<feature type="transmembrane region" description="Helical" evidence="2">
    <location>
        <begin position="300"/>
        <end position="324"/>
    </location>
</feature>
<evidence type="ECO:0000259" key="3">
    <source>
        <dbReference type="PROSITE" id="PS50835"/>
    </source>
</evidence>
<feature type="domain" description="Ig-like" evidence="3">
    <location>
        <begin position="176"/>
        <end position="274"/>
    </location>
</feature>
<gene>
    <name evidence="4" type="ORF">RIMI_LOCUS20773056</name>
</gene>
<evidence type="ECO:0000313" key="5">
    <source>
        <dbReference type="Proteomes" id="UP001176940"/>
    </source>
</evidence>
<dbReference type="PROSITE" id="PS50835">
    <property type="entry name" value="IG_LIKE"/>
    <property type="match status" value="2"/>
</dbReference>
<sequence>MDFYPEDLFITWGINGSSTEEEVSNSIQVNCNHNTKQCSAISQLKIQKHEWLNGTTYSCLVAHISSEVYIMKNISAVPNKSVEALITPEPSFNDLLFSKNATISCRTSVGINDINWLLNETEIPTLRQKNYELMYKDVDSVQVTIQIPLEEYTTSPTQICKQEFFNITKLNVIKQPKVSLFPPTNQRIEEDTLTLICLVNGFYPENVFVTWKINGTTIKQDFPRPKDVICDHQKHLCSYISELPILKEQWLGGMSYACLVAHSSSKQNIHSNISKPNDINTVYQDDGCEELQELDEINNVWSTTSTFIVLFLVTLIYSSFVTFVK</sequence>
<proteinExistence type="predicted"/>
<keyword evidence="2" id="KW-0812">Transmembrane</keyword>
<dbReference type="CDD" id="cd00098">
    <property type="entry name" value="IgC1"/>
    <property type="match status" value="1"/>
</dbReference>
<dbReference type="SUPFAM" id="SSF48726">
    <property type="entry name" value="Immunoglobulin"/>
    <property type="match status" value="2"/>
</dbReference>
<comment type="caution">
    <text evidence="4">The sequence shown here is derived from an EMBL/GenBank/DDBJ whole genome shotgun (WGS) entry which is preliminary data.</text>
</comment>
<name>A0ABN9MNV6_9NEOB</name>
<protein>
    <recommendedName>
        <fullName evidence="3">Ig-like domain-containing protein</fullName>
    </recommendedName>
</protein>
<dbReference type="InterPro" id="IPR003597">
    <property type="entry name" value="Ig_C1-set"/>
</dbReference>
<dbReference type="InterPro" id="IPR036179">
    <property type="entry name" value="Ig-like_dom_sf"/>
</dbReference>
<keyword evidence="2" id="KW-1133">Transmembrane helix</keyword>
<dbReference type="PROSITE" id="PS00290">
    <property type="entry name" value="IG_MHC"/>
    <property type="match status" value="1"/>
</dbReference>
<organism evidence="4 5">
    <name type="scientific">Ranitomeya imitator</name>
    <name type="common">mimic poison frog</name>
    <dbReference type="NCBI Taxonomy" id="111125"/>
    <lineage>
        <taxon>Eukaryota</taxon>
        <taxon>Metazoa</taxon>
        <taxon>Chordata</taxon>
        <taxon>Craniata</taxon>
        <taxon>Vertebrata</taxon>
        <taxon>Euteleostomi</taxon>
        <taxon>Amphibia</taxon>
        <taxon>Batrachia</taxon>
        <taxon>Anura</taxon>
        <taxon>Neobatrachia</taxon>
        <taxon>Hyloidea</taxon>
        <taxon>Dendrobatidae</taxon>
        <taxon>Dendrobatinae</taxon>
        <taxon>Ranitomeya</taxon>
    </lineage>
</organism>
<keyword evidence="1" id="KW-0393">Immunoglobulin domain</keyword>
<evidence type="ECO:0000313" key="4">
    <source>
        <dbReference type="EMBL" id="CAJ0965927.1"/>
    </source>
</evidence>
<dbReference type="Gene3D" id="2.60.40.10">
    <property type="entry name" value="Immunoglobulins"/>
    <property type="match status" value="2"/>
</dbReference>
<dbReference type="EMBL" id="CAUEEQ010070693">
    <property type="protein sequence ID" value="CAJ0965927.1"/>
    <property type="molecule type" value="Genomic_DNA"/>
</dbReference>
<evidence type="ECO:0000256" key="1">
    <source>
        <dbReference type="ARBA" id="ARBA00023319"/>
    </source>
</evidence>
<dbReference type="InterPro" id="IPR007110">
    <property type="entry name" value="Ig-like_dom"/>
</dbReference>
<keyword evidence="2" id="KW-0472">Membrane</keyword>
<dbReference type="InterPro" id="IPR013783">
    <property type="entry name" value="Ig-like_fold"/>
</dbReference>
<feature type="domain" description="Ig-like" evidence="3">
    <location>
        <begin position="1"/>
        <end position="75"/>
    </location>
</feature>
<dbReference type="InterPro" id="IPR050380">
    <property type="entry name" value="Immune_Resp_Modulators"/>
</dbReference>
<accession>A0ABN9MNV6</accession>
<dbReference type="PANTHER" id="PTHR23411">
    <property type="entry name" value="TAPASIN"/>
    <property type="match status" value="1"/>
</dbReference>
<evidence type="ECO:0000256" key="2">
    <source>
        <dbReference type="SAM" id="Phobius"/>
    </source>
</evidence>
<feature type="non-terminal residue" evidence="4">
    <location>
        <position position="325"/>
    </location>
</feature>
<dbReference type="SMART" id="SM00407">
    <property type="entry name" value="IGc1"/>
    <property type="match status" value="2"/>
</dbReference>
<keyword evidence="5" id="KW-1185">Reference proteome</keyword>
<dbReference type="InterPro" id="IPR003006">
    <property type="entry name" value="Ig/MHC_CS"/>
</dbReference>